<accession>A0A4C1TFP2</accession>
<keyword evidence="3" id="KW-1185">Reference proteome</keyword>
<dbReference type="AlphaFoldDB" id="A0A4C1TFP2"/>
<feature type="compositionally biased region" description="Basic residues" evidence="1">
    <location>
        <begin position="217"/>
        <end position="226"/>
    </location>
</feature>
<feature type="compositionally biased region" description="Basic and acidic residues" evidence="1">
    <location>
        <begin position="15"/>
        <end position="25"/>
    </location>
</feature>
<dbReference type="Proteomes" id="UP000299102">
    <property type="component" value="Unassembled WGS sequence"/>
</dbReference>
<sequence length="226" mass="24333">MLSGISGSARGPGAKGREESRRVMNERGPPTALRPGEGGAIGIPKTRVGDAFTRLKKPLGASTHNSGLAGPGPEREHARARALRQGSSLRYASLKYRNNEPGRCLLNMTKTPGAGMPHARPAGVRASPADRPRPSTLDSTWCRLVRRASAYEQPVGEIASAIDNETLKACEAAARREGRAAPGNKSLPARCRCYLVSVKDVRRRAPRAKRDLSAARRSGRTRLRLE</sequence>
<dbReference type="EMBL" id="BGZK01000054">
    <property type="protein sequence ID" value="GBP13026.1"/>
    <property type="molecule type" value="Genomic_DNA"/>
</dbReference>
<evidence type="ECO:0000313" key="2">
    <source>
        <dbReference type="EMBL" id="GBP13026.1"/>
    </source>
</evidence>
<organism evidence="2 3">
    <name type="scientific">Eumeta variegata</name>
    <name type="common">Bagworm moth</name>
    <name type="synonym">Eumeta japonica</name>
    <dbReference type="NCBI Taxonomy" id="151549"/>
    <lineage>
        <taxon>Eukaryota</taxon>
        <taxon>Metazoa</taxon>
        <taxon>Ecdysozoa</taxon>
        <taxon>Arthropoda</taxon>
        <taxon>Hexapoda</taxon>
        <taxon>Insecta</taxon>
        <taxon>Pterygota</taxon>
        <taxon>Neoptera</taxon>
        <taxon>Endopterygota</taxon>
        <taxon>Lepidoptera</taxon>
        <taxon>Glossata</taxon>
        <taxon>Ditrysia</taxon>
        <taxon>Tineoidea</taxon>
        <taxon>Psychidae</taxon>
        <taxon>Oiketicinae</taxon>
        <taxon>Eumeta</taxon>
    </lineage>
</organism>
<name>A0A4C1TFP2_EUMVA</name>
<feature type="region of interest" description="Disordered" evidence="1">
    <location>
        <begin position="205"/>
        <end position="226"/>
    </location>
</feature>
<feature type="region of interest" description="Disordered" evidence="1">
    <location>
        <begin position="111"/>
        <end position="136"/>
    </location>
</feature>
<evidence type="ECO:0000313" key="3">
    <source>
        <dbReference type="Proteomes" id="UP000299102"/>
    </source>
</evidence>
<reference evidence="2 3" key="1">
    <citation type="journal article" date="2019" name="Commun. Biol.">
        <title>The bagworm genome reveals a unique fibroin gene that provides high tensile strength.</title>
        <authorList>
            <person name="Kono N."/>
            <person name="Nakamura H."/>
            <person name="Ohtoshi R."/>
            <person name="Tomita M."/>
            <person name="Numata K."/>
            <person name="Arakawa K."/>
        </authorList>
    </citation>
    <scope>NUCLEOTIDE SEQUENCE [LARGE SCALE GENOMIC DNA]</scope>
</reference>
<feature type="region of interest" description="Disordered" evidence="1">
    <location>
        <begin position="1"/>
        <end position="80"/>
    </location>
</feature>
<proteinExistence type="predicted"/>
<protein>
    <submittedName>
        <fullName evidence="2">Uncharacterized protein</fullName>
    </submittedName>
</protein>
<gene>
    <name evidence="2" type="ORF">EVAR_79357_1</name>
</gene>
<evidence type="ECO:0000256" key="1">
    <source>
        <dbReference type="SAM" id="MobiDB-lite"/>
    </source>
</evidence>
<comment type="caution">
    <text evidence="2">The sequence shown here is derived from an EMBL/GenBank/DDBJ whole genome shotgun (WGS) entry which is preliminary data.</text>
</comment>